<keyword evidence="1" id="KW-0812">Transmembrane</keyword>
<evidence type="ECO:0000313" key="2">
    <source>
        <dbReference type="EMBL" id="QIM17840.1"/>
    </source>
</evidence>
<protein>
    <submittedName>
        <fullName evidence="2">Uncharacterized protein</fullName>
    </submittedName>
</protein>
<evidence type="ECO:0000313" key="3">
    <source>
        <dbReference type="Proteomes" id="UP000503441"/>
    </source>
</evidence>
<reference evidence="2 3" key="1">
    <citation type="submission" date="2020-03" db="EMBL/GenBank/DDBJ databases">
        <title>Leucobacter sp. nov., isolated from beetles.</title>
        <authorList>
            <person name="Hyun D.-W."/>
            <person name="Bae J.-W."/>
        </authorList>
    </citation>
    <scope>NUCLEOTIDE SEQUENCE [LARGE SCALE GENOMIC DNA]</scope>
    <source>
        <strain evidence="2 3">HDW9A</strain>
    </source>
</reference>
<gene>
    <name evidence="2" type="ORF">G7066_02470</name>
</gene>
<evidence type="ECO:0000256" key="1">
    <source>
        <dbReference type="SAM" id="Phobius"/>
    </source>
</evidence>
<keyword evidence="1" id="KW-0472">Membrane</keyword>
<dbReference type="RefSeq" id="WP_166328780.1">
    <property type="nucleotide sequence ID" value="NZ_CP049933.1"/>
</dbReference>
<feature type="transmembrane region" description="Helical" evidence="1">
    <location>
        <begin position="54"/>
        <end position="73"/>
    </location>
</feature>
<proteinExistence type="predicted"/>
<feature type="transmembrane region" description="Helical" evidence="1">
    <location>
        <begin position="198"/>
        <end position="216"/>
    </location>
</feature>
<organism evidence="2 3">
    <name type="scientific">Leucobacter coleopterorum</name>
    <dbReference type="NCBI Taxonomy" id="2714933"/>
    <lineage>
        <taxon>Bacteria</taxon>
        <taxon>Bacillati</taxon>
        <taxon>Actinomycetota</taxon>
        <taxon>Actinomycetes</taxon>
        <taxon>Micrococcales</taxon>
        <taxon>Microbacteriaceae</taxon>
        <taxon>Leucobacter</taxon>
    </lineage>
</organism>
<keyword evidence="1" id="KW-1133">Transmembrane helix</keyword>
<dbReference type="Proteomes" id="UP000503441">
    <property type="component" value="Chromosome"/>
</dbReference>
<name>A0ABX6JYJ5_9MICO</name>
<dbReference type="EMBL" id="CP049933">
    <property type="protein sequence ID" value="QIM17840.1"/>
    <property type="molecule type" value="Genomic_DNA"/>
</dbReference>
<sequence>MTDEWKDFAHDSAVYPDRPVQRGAVTPFSLAMLGLGATVVEFTCVGLLGGWLGFVLYIPIVLYSLLTAVEFFSRDWMARHFTASFLIHEFLYLPFFTWVAIVLGAPFSGATVAGVVSLALLFVSIELTRKFSPRFDPSGAVVPDTYSAVWGRPITLTILLLLMIASGALAFVAGASPIAPGVSAALVLLALVRRASDSWVTVIAAIHLPLLALVVFL</sequence>
<feature type="transmembrane region" description="Helical" evidence="1">
    <location>
        <begin position="28"/>
        <end position="48"/>
    </location>
</feature>
<feature type="transmembrane region" description="Helical" evidence="1">
    <location>
        <begin position="159"/>
        <end position="192"/>
    </location>
</feature>
<accession>A0ABX6JYJ5</accession>
<keyword evidence="3" id="KW-1185">Reference proteome</keyword>
<feature type="transmembrane region" description="Helical" evidence="1">
    <location>
        <begin position="110"/>
        <end position="128"/>
    </location>
</feature>